<evidence type="ECO:0000313" key="1">
    <source>
        <dbReference type="EMBL" id="CDM97773.1"/>
    </source>
</evidence>
<gene>
    <name evidence="1" type="ORF">ARTHRO_60374</name>
</gene>
<dbReference type="AlphaFoldDB" id="A0A9P1KJX0"/>
<reference evidence="1 2" key="1">
    <citation type="submission" date="2014-02" db="EMBL/GenBank/DDBJ databases">
        <authorList>
            <person name="Genoscope - CEA"/>
        </authorList>
    </citation>
    <scope>NUCLEOTIDE SEQUENCE [LARGE SCALE GENOMIC DNA]</scope>
    <source>
        <strain evidence="1 2">PCC 8005</strain>
    </source>
</reference>
<accession>A0A9P1KJX0</accession>
<dbReference type="RefSeq" id="WP_008055006.1">
    <property type="nucleotide sequence ID" value="NZ_FO818640.1"/>
</dbReference>
<evidence type="ECO:0000313" key="2">
    <source>
        <dbReference type="Proteomes" id="UP000032946"/>
    </source>
</evidence>
<dbReference type="Proteomes" id="UP000032946">
    <property type="component" value="Chromosome"/>
</dbReference>
<dbReference type="EMBL" id="FO818640">
    <property type="protein sequence ID" value="CDM97773.1"/>
    <property type="molecule type" value="Genomic_DNA"/>
</dbReference>
<keyword evidence="2" id="KW-1185">Reference proteome</keyword>
<organism evidence="1 2">
    <name type="scientific">Limnospira indica PCC 8005</name>
    <dbReference type="NCBI Taxonomy" id="376219"/>
    <lineage>
        <taxon>Bacteria</taxon>
        <taxon>Bacillati</taxon>
        <taxon>Cyanobacteriota</taxon>
        <taxon>Cyanophyceae</taxon>
        <taxon>Oscillatoriophycideae</taxon>
        <taxon>Oscillatoriales</taxon>
        <taxon>Sirenicapillariaceae</taxon>
        <taxon>Limnospira</taxon>
    </lineage>
</organism>
<sequence>MADRAPWGRVYQADLWELWLTAEPAPTTNFIPKNKKKLSGRPRATFFWETLAFGRRFCYYIE</sequence>
<proteinExistence type="predicted"/>
<name>A0A9P1KJX0_9CYAN</name>
<protein>
    <submittedName>
        <fullName evidence="1">Uncharacterized protein</fullName>
    </submittedName>
</protein>